<dbReference type="Gene3D" id="3.30.63.10">
    <property type="entry name" value="Guanylate Kinase phosphate binding domain"/>
    <property type="match status" value="1"/>
</dbReference>
<protein>
    <submittedName>
        <fullName evidence="14">Disks large homolog 2 isoform X6</fullName>
    </submittedName>
</protein>
<evidence type="ECO:0000256" key="5">
    <source>
        <dbReference type="ARBA" id="ARBA00022737"/>
    </source>
</evidence>
<keyword evidence="13" id="KW-1185">Reference proteome</keyword>
<keyword evidence="5" id="KW-0677">Repeat</keyword>
<evidence type="ECO:0000256" key="7">
    <source>
        <dbReference type="PROSITE-ProRule" id="PRU00192"/>
    </source>
</evidence>
<dbReference type="InterPro" id="IPR008144">
    <property type="entry name" value="Guanylate_kin-like_dom"/>
</dbReference>
<dbReference type="Pfam" id="PF00625">
    <property type="entry name" value="Guanylate_kin"/>
    <property type="match status" value="1"/>
</dbReference>
<dbReference type="GO" id="GO:0031594">
    <property type="term" value="C:neuromuscular junction"/>
    <property type="evidence" value="ECO:0007669"/>
    <property type="project" value="InterPro"/>
</dbReference>
<dbReference type="CDD" id="cd00071">
    <property type="entry name" value="GMPK"/>
    <property type="match status" value="1"/>
</dbReference>
<dbReference type="GO" id="GO:0098609">
    <property type="term" value="P:cell-cell adhesion"/>
    <property type="evidence" value="ECO:0007669"/>
    <property type="project" value="TreeGrafter"/>
</dbReference>
<dbReference type="Gene3D" id="3.40.50.300">
    <property type="entry name" value="P-loop containing nucleotide triphosphate hydrolases"/>
    <property type="match status" value="1"/>
</dbReference>
<dbReference type="InterPro" id="IPR001478">
    <property type="entry name" value="PDZ"/>
</dbReference>
<dbReference type="PIRSF" id="PIRSF001741">
    <property type="entry name" value="MAGUK_DLGH"/>
    <property type="match status" value="1"/>
</dbReference>
<feature type="domain" description="Guanylate kinase-like" evidence="10">
    <location>
        <begin position="804"/>
        <end position="979"/>
    </location>
</feature>
<dbReference type="Gene3D" id="1.10.287.470">
    <property type="entry name" value="Helix hairpin bin"/>
    <property type="match status" value="1"/>
</dbReference>
<dbReference type="FunFam" id="2.30.42.10:FF:000002">
    <property type="entry name" value="Disks large homolog 4 isoform 2"/>
    <property type="match status" value="1"/>
</dbReference>
<dbReference type="Gene3D" id="2.30.30.40">
    <property type="entry name" value="SH3 Domains"/>
    <property type="match status" value="2"/>
</dbReference>
<dbReference type="FunFam" id="2.30.42.10:FF:000001">
    <property type="entry name" value="Disks large homolog 1 isoform 2"/>
    <property type="match status" value="1"/>
</dbReference>
<feature type="domain" description="PDZ" evidence="11">
    <location>
        <begin position="303"/>
        <end position="390"/>
    </location>
</feature>
<dbReference type="InterPro" id="IPR016313">
    <property type="entry name" value="DLG1-like"/>
</dbReference>
<dbReference type="GO" id="GO:0007268">
    <property type="term" value="P:chemical synaptic transmission"/>
    <property type="evidence" value="ECO:0007669"/>
    <property type="project" value="InterPro"/>
</dbReference>
<dbReference type="CTD" id="1740"/>
<dbReference type="SMART" id="SM00228">
    <property type="entry name" value="PDZ"/>
    <property type="match status" value="3"/>
</dbReference>
<dbReference type="GO" id="GO:0035255">
    <property type="term" value="F:ionotropic glutamate receptor binding"/>
    <property type="evidence" value="ECO:0007669"/>
    <property type="project" value="TreeGrafter"/>
</dbReference>
<dbReference type="GO" id="GO:0019901">
    <property type="term" value="F:protein kinase binding"/>
    <property type="evidence" value="ECO:0007669"/>
    <property type="project" value="TreeGrafter"/>
</dbReference>
<dbReference type="Pfam" id="PF10600">
    <property type="entry name" value="PDZ_assoc"/>
    <property type="match status" value="1"/>
</dbReference>
<dbReference type="InterPro" id="IPR019590">
    <property type="entry name" value="DLG1_PEST_dom"/>
</dbReference>
<dbReference type="Pfam" id="PF10608">
    <property type="entry name" value="MAGUK_N_PEST"/>
    <property type="match status" value="1"/>
</dbReference>
<dbReference type="Pfam" id="PF00595">
    <property type="entry name" value="PDZ"/>
    <property type="match status" value="3"/>
</dbReference>
<dbReference type="InterPro" id="IPR015143">
    <property type="entry name" value="L27_1"/>
</dbReference>
<dbReference type="InterPro" id="IPR036892">
    <property type="entry name" value="L27_dom_sf"/>
</dbReference>
<dbReference type="CDD" id="cd06795">
    <property type="entry name" value="PDZ3_Dlg1-2-4-like"/>
    <property type="match status" value="1"/>
</dbReference>
<evidence type="ECO:0000256" key="3">
    <source>
        <dbReference type="ARBA" id="ARBA00022443"/>
    </source>
</evidence>
<dbReference type="Proteomes" id="UP000504640">
    <property type="component" value="Unplaced"/>
</dbReference>
<dbReference type="SUPFAM" id="SSF50044">
    <property type="entry name" value="SH3-domain"/>
    <property type="match status" value="1"/>
</dbReference>
<reference evidence="14" key="1">
    <citation type="submission" date="2025-08" db="UniProtKB">
        <authorList>
            <consortium name="RefSeq"/>
        </authorList>
    </citation>
    <scope>IDENTIFICATION</scope>
    <source>
        <tissue evidence="14">Blood</tissue>
    </source>
</reference>
<feature type="domain" description="PDZ" evidence="11">
    <location>
        <begin position="208"/>
        <end position="295"/>
    </location>
</feature>
<dbReference type="Pfam" id="PF09058">
    <property type="entry name" value="L27_1"/>
    <property type="match status" value="1"/>
</dbReference>
<dbReference type="GO" id="GO:0016323">
    <property type="term" value="C:basolateral plasma membrane"/>
    <property type="evidence" value="ECO:0007669"/>
    <property type="project" value="TreeGrafter"/>
</dbReference>
<feature type="region of interest" description="Disordered" evidence="8">
    <location>
        <begin position="758"/>
        <end position="784"/>
    </location>
</feature>
<dbReference type="SMART" id="SM00326">
    <property type="entry name" value="SH3"/>
    <property type="match status" value="1"/>
</dbReference>
<gene>
    <name evidence="14" type="primary">DLG2</name>
</gene>
<dbReference type="InterPro" id="IPR050614">
    <property type="entry name" value="Synaptic_Scaffolding_LAP-MAGUK"/>
</dbReference>
<evidence type="ECO:0000256" key="2">
    <source>
        <dbReference type="ARBA" id="ARBA00007014"/>
    </source>
</evidence>
<feature type="domain" description="PDZ" evidence="11">
    <location>
        <begin position="531"/>
        <end position="612"/>
    </location>
</feature>
<feature type="domain" description="L27" evidence="12">
    <location>
        <begin position="4"/>
        <end position="64"/>
    </location>
</feature>
<dbReference type="PROSITE" id="PS50106">
    <property type="entry name" value="PDZ"/>
    <property type="match status" value="3"/>
</dbReference>
<comment type="similarity">
    <text evidence="2">Belongs to the MAGUK family.</text>
</comment>
<dbReference type="InterPro" id="IPR004172">
    <property type="entry name" value="L27_dom"/>
</dbReference>
<dbReference type="GO" id="GO:0043113">
    <property type="term" value="P:receptor clustering"/>
    <property type="evidence" value="ECO:0007669"/>
    <property type="project" value="TreeGrafter"/>
</dbReference>
<dbReference type="PROSITE" id="PS00856">
    <property type="entry name" value="GUANYLATE_KINASE_1"/>
    <property type="match status" value="1"/>
</dbReference>
<sequence length="994" mass="111600">MPVKKKDTDRALSLLEEYCKKLKTPEEQLLKNAVKKVMGIFKSSLFQALLDIQEFYEVTLLNSQKSCEQKIEEANQVLQKWEKTSLLAPCHDRLQKSSEQNQGRCPAQNCSVEAPAWMPVQHCTKYRYQDEDAPHDHSLPRLTHEVRGPELVHVSEKNLSQIENVHGYVLQSHISPLKASPAPIIVNTDTLDTIPYVNGTEIEYEFEEITLERGNSGLGFSIAGGTDNPHIGDDPGIFITKIIPGGAAAEDGRLRVNDCILRVNEVDVSEVSHSKAVEALKEAGSIVRLYVRRRRPILETVVEIKLFKGPKGLGFSIAGGVGNQHIPGDNSIYVTKIIDGGAAQKDGRLQVGDRLLMVNNYSLEEVTHEEAVAILKNTSEVVYLKVGKPTTIYMTDPYGPPDITHSYSPPMENHLLSGNNGTLEYKTSLPPISPGRYSPIPKHMLIDDDYTRPPEPVYSTVNKLCDKPASPRHYSPVECDKSFLLSAPYSHYHLGLLPDSEMTSHSQHSTATRQPSVTLQRAISLEGEPRKVVLHKGSTGLGFNIVGGEDGEGIFVSFILAGGPADLSGELQRGDQILSVNGIDLRGASHEQAAAALKGAGQTVTIIAQYQPEDYARFEAKIHDLREQMMNHSMSSGSGSLRTNQKRSLYVRAMFDYDKSKDSGLPSQGLSFKYGDILHVINASDDEWWQARRVMLEGDSEEMGVIPSKRRVERKERARLKTVKFNAKPGVIDSKGSFNDKRKKSFIFSRKFPFYKNKEQSEQETSDPEQHVSSNASDSESSYRGQEDLILSYEPVTRQEINYTRPVIILGPMKDRINDDLISEFPDKFGSCVPHTTRPKRDYEVDGRDYHFVISREQMEKDIQEHKFIEAGQYNDNLYGTSVQSVRFVAERGKHCILDVSGNAIKRLQVAQLYPIAIFIKPRSLEPLMEMNKRLTEEQAKKTYDRAIKLEQEFGEYFTAIVQGDTLEDIYNQCKIVIEEQSGPFIWIPSKEKL</sequence>
<dbReference type="SMART" id="SM01277">
    <property type="entry name" value="MAGUK_N_PEST"/>
    <property type="match status" value="1"/>
</dbReference>
<dbReference type="PANTHER" id="PTHR23119:SF6">
    <property type="entry name" value="DISKS LARGE HOMOLOG 2"/>
    <property type="match status" value="1"/>
</dbReference>
<evidence type="ECO:0000259" key="11">
    <source>
        <dbReference type="PROSITE" id="PS50106"/>
    </source>
</evidence>
<dbReference type="GeneID" id="116563314"/>
<evidence type="ECO:0000259" key="10">
    <source>
        <dbReference type="PROSITE" id="PS50052"/>
    </source>
</evidence>
<dbReference type="RefSeq" id="XP_032151854.1">
    <property type="nucleotide sequence ID" value="XM_032295963.1"/>
</dbReference>
<dbReference type="InterPro" id="IPR020590">
    <property type="entry name" value="Guanylate_kinase_CS"/>
</dbReference>
<organism evidence="13 14">
    <name type="scientific">Sapajus apella</name>
    <name type="common">Brown-capped capuchin</name>
    <name type="synonym">Cebus apella</name>
    <dbReference type="NCBI Taxonomy" id="9515"/>
    <lineage>
        <taxon>Eukaryota</taxon>
        <taxon>Metazoa</taxon>
        <taxon>Chordata</taxon>
        <taxon>Craniata</taxon>
        <taxon>Vertebrata</taxon>
        <taxon>Euteleostomi</taxon>
        <taxon>Mammalia</taxon>
        <taxon>Eutheria</taxon>
        <taxon>Euarchontoglires</taxon>
        <taxon>Primates</taxon>
        <taxon>Haplorrhini</taxon>
        <taxon>Platyrrhini</taxon>
        <taxon>Cebidae</taxon>
        <taxon>Cebinae</taxon>
        <taxon>Sapajus</taxon>
    </lineage>
</organism>
<dbReference type="InterPro" id="IPR008145">
    <property type="entry name" value="GK/Ca_channel_bsu"/>
</dbReference>
<feature type="compositionally biased region" description="Polar residues" evidence="8">
    <location>
        <begin position="771"/>
        <end position="784"/>
    </location>
</feature>
<dbReference type="CDD" id="cd06724">
    <property type="entry name" value="PDZ2_Dlg1-2-4-like"/>
    <property type="match status" value="1"/>
</dbReference>
<comment type="subcellular location">
    <subcellularLocation>
        <location evidence="1">Cell membrane</location>
        <topology evidence="1">Peripheral membrane protein</topology>
    </subcellularLocation>
</comment>
<dbReference type="FunFam" id="2.30.30.40:FF:000027">
    <property type="entry name" value="Disks large homolog 3 isoform 1"/>
    <property type="match status" value="1"/>
</dbReference>
<dbReference type="Gene3D" id="2.30.42.10">
    <property type="match status" value="3"/>
</dbReference>
<dbReference type="FunFam" id="2.30.30.40:FF:000008">
    <property type="entry name" value="Disks large homolog 1 isoform 2"/>
    <property type="match status" value="1"/>
</dbReference>
<dbReference type="PANTHER" id="PTHR23119">
    <property type="entry name" value="DISCS LARGE"/>
    <property type="match status" value="1"/>
</dbReference>
<keyword evidence="4" id="KW-1003">Cell membrane</keyword>
<evidence type="ECO:0000259" key="9">
    <source>
        <dbReference type="PROSITE" id="PS50002"/>
    </source>
</evidence>
<dbReference type="FunFam" id="3.30.63.10:FF:000001">
    <property type="entry name" value="Disks large homolog 1 isoform 2"/>
    <property type="match status" value="1"/>
</dbReference>
<evidence type="ECO:0000313" key="13">
    <source>
        <dbReference type="Proteomes" id="UP000504640"/>
    </source>
</evidence>
<evidence type="ECO:0000259" key="12">
    <source>
        <dbReference type="PROSITE" id="PS51022"/>
    </source>
</evidence>
<evidence type="ECO:0000256" key="4">
    <source>
        <dbReference type="ARBA" id="ARBA00022475"/>
    </source>
</evidence>
<dbReference type="PROSITE" id="PS51022">
    <property type="entry name" value="L27"/>
    <property type="match status" value="1"/>
</dbReference>
<dbReference type="CDD" id="cd06723">
    <property type="entry name" value="PDZ1_Dlg1-2-4-like"/>
    <property type="match status" value="1"/>
</dbReference>
<dbReference type="InterPro" id="IPR019583">
    <property type="entry name" value="DLG1-4_PDZ_assoc"/>
</dbReference>
<dbReference type="CDD" id="cd12032">
    <property type="entry name" value="SH3_DLG2"/>
    <property type="match status" value="1"/>
</dbReference>
<feature type="domain" description="SH3" evidence="9">
    <location>
        <begin position="646"/>
        <end position="716"/>
    </location>
</feature>
<dbReference type="GO" id="GO:0097120">
    <property type="term" value="P:receptor localization to synapse"/>
    <property type="evidence" value="ECO:0007669"/>
    <property type="project" value="TreeGrafter"/>
</dbReference>
<dbReference type="FunFam" id="2.30.42.10:FF:000091">
    <property type="entry name" value="disks large homolog 1 isoform X8"/>
    <property type="match status" value="1"/>
</dbReference>
<dbReference type="InterPro" id="IPR036034">
    <property type="entry name" value="PDZ_sf"/>
</dbReference>
<dbReference type="InterPro" id="IPR001452">
    <property type="entry name" value="SH3_domain"/>
</dbReference>
<dbReference type="PROSITE" id="PS50052">
    <property type="entry name" value="GUANYLATE_KINASE_2"/>
    <property type="match status" value="1"/>
</dbReference>
<name>A0A6J3JCH2_SAPAP</name>
<dbReference type="Pfam" id="PF00018">
    <property type="entry name" value="SH3_1"/>
    <property type="match status" value="1"/>
</dbReference>
<keyword evidence="6" id="KW-0472">Membrane</keyword>
<dbReference type="PROSITE" id="PS50002">
    <property type="entry name" value="SH3"/>
    <property type="match status" value="1"/>
</dbReference>
<dbReference type="GO" id="GO:0045197">
    <property type="term" value="P:establishment or maintenance of epithelial cell apical/basal polarity"/>
    <property type="evidence" value="ECO:0007669"/>
    <property type="project" value="TreeGrafter"/>
</dbReference>
<dbReference type="InterPro" id="IPR035759">
    <property type="entry name" value="DLG2_SH3"/>
</dbReference>
<evidence type="ECO:0000256" key="1">
    <source>
        <dbReference type="ARBA" id="ARBA00004202"/>
    </source>
</evidence>
<dbReference type="SUPFAM" id="SSF52540">
    <property type="entry name" value="P-loop containing nucleoside triphosphate hydrolases"/>
    <property type="match status" value="1"/>
</dbReference>
<proteinExistence type="inferred from homology"/>
<accession>A0A6J3JCH2</accession>
<keyword evidence="3 7" id="KW-0728">SH3 domain</keyword>
<dbReference type="InterPro" id="IPR036028">
    <property type="entry name" value="SH3-like_dom_sf"/>
</dbReference>
<dbReference type="SMART" id="SM00072">
    <property type="entry name" value="GuKc"/>
    <property type="match status" value="1"/>
</dbReference>
<evidence type="ECO:0000313" key="14">
    <source>
        <dbReference type="RefSeq" id="XP_032151854.1"/>
    </source>
</evidence>
<dbReference type="GO" id="GO:0099072">
    <property type="term" value="P:regulation of postsynaptic membrane neurotransmitter receptor levels"/>
    <property type="evidence" value="ECO:0007669"/>
    <property type="project" value="TreeGrafter"/>
</dbReference>
<dbReference type="SUPFAM" id="SSF50156">
    <property type="entry name" value="PDZ domain-like"/>
    <property type="match status" value="3"/>
</dbReference>
<dbReference type="GO" id="GO:0043005">
    <property type="term" value="C:neuron projection"/>
    <property type="evidence" value="ECO:0007669"/>
    <property type="project" value="InterPro"/>
</dbReference>
<dbReference type="GO" id="GO:0098839">
    <property type="term" value="C:postsynaptic density membrane"/>
    <property type="evidence" value="ECO:0007669"/>
    <property type="project" value="TreeGrafter"/>
</dbReference>
<evidence type="ECO:0000256" key="6">
    <source>
        <dbReference type="ARBA" id="ARBA00023136"/>
    </source>
</evidence>
<dbReference type="SUPFAM" id="SSF101288">
    <property type="entry name" value="L27 domain"/>
    <property type="match status" value="1"/>
</dbReference>
<dbReference type="FunFam" id="3.40.50.300:FF:001402">
    <property type="entry name" value="Discs, large homolog 3 (Drosophila)"/>
    <property type="match status" value="1"/>
</dbReference>
<dbReference type="InterPro" id="IPR027417">
    <property type="entry name" value="P-loop_NTPase"/>
</dbReference>
<evidence type="ECO:0000256" key="8">
    <source>
        <dbReference type="SAM" id="MobiDB-lite"/>
    </source>
</evidence>
<dbReference type="AlphaFoldDB" id="A0A6J3JCH2"/>